<name>A0ABV8WBP7_9FLAO</name>
<evidence type="ECO:0000313" key="2">
    <source>
        <dbReference type="EMBL" id="MFC4393275.1"/>
    </source>
</evidence>
<evidence type="ECO:0000313" key="3">
    <source>
        <dbReference type="Proteomes" id="UP001595719"/>
    </source>
</evidence>
<gene>
    <name evidence="2" type="ORF">ACFOY0_19945</name>
</gene>
<feature type="transmembrane region" description="Helical" evidence="1">
    <location>
        <begin position="12"/>
        <end position="31"/>
    </location>
</feature>
<dbReference type="Proteomes" id="UP001595719">
    <property type="component" value="Unassembled WGS sequence"/>
</dbReference>
<comment type="caution">
    <text evidence="2">The sequence shown here is derived from an EMBL/GenBank/DDBJ whole genome shotgun (WGS) entry which is preliminary data.</text>
</comment>
<keyword evidence="1" id="KW-0812">Transmembrane</keyword>
<keyword evidence="1" id="KW-0472">Membrane</keyword>
<feature type="transmembrane region" description="Helical" evidence="1">
    <location>
        <begin position="164"/>
        <end position="182"/>
    </location>
</feature>
<feature type="transmembrane region" description="Helical" evidence="1">
    <location>
        <begin position="37"/>
        <end position="55"/>
    </location>
</feature>
<dbReference type="EMBL" id="JBHSCO010000006">
    <property type="protein sequence ID" value="MFC4393275.1"/>
    <property type="molecule type" value="Genomic_DNA"/>
</dbReference>
<evidence type="ECO:0000256" key="1">
    <source>
        <dbReference type="SAM" id="Phobius"/>
    </source>
</evidence>
<feature type="transmembrane region" description="Helical" evidence="1">
    <location>
        <begin position="112"/>
        <end position="133"/>
    </location>
</feature>
<feature type="transmembrane region" description="Helical" evidence="1">
    <location>
        <begin position="140"/>
        <end position="158"/>
    </location>
</feature>
<accession>A0ABV8WBP7</accession>
<dbReference type="RefSeq" id="WP_246611379.1">
    <property type="nucleotide sequence ID" value="NZ_JBHSCO010000006.1"/>
</dbReference>
<organism evidence="2 3">
    <name type="scientific">Flavobacterium quisquiliarum</name>
    <dbReference type="NCBI Taxonomy" id="1834436"/>
    <lineage>
        <taxon>Bacteria</taxon>
        <taxon>Pseudomonadati</taxon>
        <taxon>Bacteroidota</taxon>
        <taxon>Flavobacteriia</taxon>
        <taxon>Flavobacteriales</taxon>
        <taxon>Flavobacteriaceae</taxon>
        <taxon>Flavobacterium</taxon>
    </lineage>
</organism>
<sequence length="192" mass="21013">MNGIKIMNTKQRCLIGLVFFLISYLFFSKLLPSLSESIDFAHCFNLIGACFLLSFNDAFPKTKMNKVGSVLTTLGVVAHIGLCTIDFIMSSYGNNEIEKAELSQHISNSPLLFYPFIAVGPSLLFLGLALHAFTFIKTETLKSLMVIIGAVAVGVSFFALKNGVLMVLSCAVFVLGLGLLLYKNQTEKLLNK</sequence>
<reference evidence="3" key="1">
    <citation type="journal article" date="2019" name="Int. J. Syst. Evol. Microbiol.">
        <title>The Global Catalogue of Microorganisms (GCM) 10K type strain sequencing project: providing services to taxonomists for standard genome sequencing and annotation.</title>
        <authorList>
            <consortium name="The Broad Institute Genomics Platform"/>
            <consortium name="The Broad Institute Genome Sequencing Center for Infectious Disease"/>
            <person name="Wu L."/>
            <person name="Ma J."/>
        </authorList>
    </citation>
    <scope>NUCLEOTIDE SEQUENCE [LARGE SCALE GENOMIC DNA]</scope>
    <source>
        <strain evidence="3">CGMCC 1.15345</strain>
    </source>
</reference>
<protein>
    <submittedName>
        <fullName evidence="2">Uncharacterized protein</fullName>
    </submittedName>
</protein>
<proteinExistence type="predicted"/>
<keyword evidence="3" id="KW-1185">Reference proteome</keyword>
<feature type="transmembrane region" description="Helical" evidence="1">
    <location>
        <begin position="67"/>
        <end position="92"/>
    </location>
</feature>
<keyword evidence="1" id="KW-1133">Transmembrane helix</keyword>